<dbReference type="OrthoDB" id="4687746at2759"/>
<keyword evidence="3" id="KW-1185">Reference proteome</keyword>
<comment type="caution">
    <text evidence="2">The sequence shown here is derived from an EMBL/GenBank/DDBJ whole genome shotgun (WGS) entry which is preliminary data.</text>
</comment>
<accession>A0A553I4Y2</accession>
<gene>
    <name evidence="2" type="ORF">FHL15_003956</name>
</gene>
<organism evidence="2 3">
    <name type="scientific">Xylaria flabelliformis</name>
    <dbReference type="NCBI Taxonomy" id="2512241"/>
    <lineage>
        <taxon>Eukaryota</taxon>
        <taxon>Fungi</taxon>
        <taxon>Dikarya</taxon>
        <taxon>Ascomycota</taxon>
        <taxon>Pezizomycotina</taxon>
        <taxon>Sordariomycetes</taxon>
        <taxon>Xylariomycetidae</taxon>
        <taxon>Xylariales</taxon>
        <taxon>Xylariaceae</taxon>
        <taxon>Xylaria</taxon>
    </lineage>
</organism>
<protein>
    <submittedName>
        <fullName evidence="2">Uncharacterized protein</fullName>
    </submittedName>
</protein>
<proteinExistence type="predicted"/>
<dbReference type="EMBL" id="VFLP01000017">
    <property type="protein sequence ID" value="TRX95264.1"/>
    <property type="molecule type" value="Genomic_DNA"/>
</dbReference>
<name>A0A553I4Y2_9PEZI</name>
<evidence type="ECO:0000313" key="3">
    <source>
        <dbReference type="Proteomes" id="UP000319160"/>
    </source>
</evidence>
<dbReference type="Proteomes" id="UP000319160">
    <property type="component" value="Unassembled WGS sequence"/>
</dbReference>
<reference evidence="3" key="1">
    <citation type="submission" date="2019-06" db="EMBL/GenBank/DDBJ databases">
        <title>Draft genome sequence of the griseofulvin-producing fungus Xylaria cubensis strain G536.</title>
        <authorList>
            <person name="Mead M.E."/>
            <person name="Raja H.A."/>
            <person name="Steenwyk J.L."/>
            <person name="Knowles S.L."/>
            <person name="Oberlies N.H."/>
            <person name="Rokas A."/>
        </authorList>
    </citation>
    <scope>NUCLEOTIDE SEQUENCE [LARGE SCALE GENOMIC DNA]</scope>
    <source>
        <strain evidence="3">G536</strain>
    </source>
</reference>
<dbReference type="AlphaFoldDB" id="A0A553I4Y2"/>
<sequence>MWARLVPSASSAFPTPLPTGNVRRKNVREQLLDNDEDDARPPPLKKQAHYSMRSIFDKYKRRASNSGDTLIDPCRDQQHGQASPSPAPDPPMIEDLKRRYAALRVTLHSNGVKDVSKTEEALAAEADKKISANLSKLDKIASKACELSATCLDYEVDTLITKMDGQERTHTVQVREVLSRHQDLEVERCRHLARLWNSWGDTQADIIELSNKLHEFFERDPSKVTSGMSSNCDWTENDDLDIDRRSKQVVEDMIACEEEFQEKLKDEETNILEAMLSFSLG</sequence>
<evidence type="ECO:0000313" key="2">
    <source>
        <dbReference type="EMBL" id="TRX95264.1"/>
    </source>
</evidence>
<feature type="region of interest" description="Disordered" evidence="1">
    <location>
        <begin position="66"/>
        <end position="92"/>
    </location>
</feature>
<evidence type="ECO:0000256" key="1">
    <source>
        <dbReference type="SAM" id="MobiDB-lite"/>
    </source>
</evidence>
<feature type="region of interest" description="Disordered" evidence="1">
    <location>
        <begin position="1"/>
        <end position="51"/>
    </location>
</feature>